<dbReference type="EMBL" id="BMAC01000208">
    <property type="protein sequence ID" value="GFP90044.1"/>
    <property type="molecule type" value="Genomic_DNA"/>
</dbReference>
<proteinExistence type="predicted"/>
<evidence type="ECO:0000313" key="2">
    <source>
        <dbReference type="EMBL" id="GFP90044.1"/>
    </source>
</evidence>
<feature type="region of interest" description="Disordered" evidence="1">
    <location>
        <begin position="154"/>
        <end position="282"/>
    </location>
</feature>
<protein>
    <submittedName>
        <fullName evidence="2">Uncharacterized protein</fullName>
    </submittedName>
</protein>
<evidence type="ECO:0000313" key="3">
    <source>
        <dbReference type="Proteomes" id="UP000653305"/>
    </source>
</evidence>
<sequence length="448" mass="49811">MEENEMEEWEIVEYYSIRDDNEKRSKLGWILDTGMSLGKKAIITGVVVSSIPVLVPPLVIISALGCALSIPFGFVFASYACTDKLMSKLLPAPSPPLEYDYHEDEEQEEQDAANFEMYDHKQEEKEEEQEQMDAVKEDVEMRIELMEGINGNDELLLIDGEPGRKQQVISESEEKKNTTNDKYVEAAPELRNTEEDRKSGGREDVNLEVPTDTVATVKGAPPPDKGKSSKGKNIHYSKDTERRGKRKTSSALKFPKKKKDLDGGDKKQHDVKDMGGLGQSVKDDDVAHDVCVEMNDESKTGSSVDVVVSDVVANGGGGVDKKVELRSVTIYNEPAAGEKYNQAKILPKPDDGELKHVKEELPEEVKEEKVASAEDIGGHSDEGLFGEDEKIWKKMEAIRAIVGYKGPRSDSYMDELKALYLFTGIEPPSDSADFQNKLWSLMSVIGLK</sequence>
<keyword evidence="3" id="KW-1185">Reference proteome</keyword>
<dbReference type="PANTHER" id="PTHR37198">
    <property type="entry name" value="NUCLEOLIN"/>
    <property type="match status" value="1"/>
</dbReference>
<dbReference type="OrthoDB" id="1933309at2759"/>
<dbReference type="Proteomes" id="UP000653305">
    <property type="component" value="Unassembled WGS sequence"/>
</dbReference>
<gene>
    <name evidence="2" type="ORF">PHJA_001148200</name>
</gene>
<feature type="compositionally biased region" description="Basic and acidic residues" evidence="1">
    <location>
        <begin position="259"/>
        <end position="273"/>
    </location>
</feature>
<feature type="compositionally biased region" description="Basic and acidic residues" evidence="1">
    <location>
        <begin position="172"/>
        <end position="184"/>
    </location>
</feature>
<dbReference type="PANTHER" id="PTHR37198:SF1">
    <property type="entry name" value="NUCLEOLIN"/>
    <property type="match status" value="1"/>
</dbReference>
<reference evidence="2" key="1">
    <citation type="submission" date="2020-07" db="EMBL/GenBank/DDBJ databases">
        <title>Ethylene signaling mediates host invasion by parasitic plants.</title>
        <authorList>
            <person name="Yoshida S."/>
        </authorList>
    </citation>
    <scope>NUCLEOTIDE SEQUENCE</scope>
    <source>
        <strain evidence="2">Okayama</strain>
    </source>
</reference>
<accession>A0A830C0Z7</accession>
<comment type="caution">
    <text evidence="2">The sequence shown here is derived from an EMBL/GenBank/DDBJ whole genome shotgun (WGS) entry which is preliminary data.</text>
</comment>
<dbReference type="AlphaFoldDB" id="A0A830C0Z7"/>
<name>A0A830C0Z7_9LAMI</name>
<organism evidence="2 3">
    <name type="scientific">Phtheirospermum japonicum</name>
    <dbReference type="NCBI Taxonomy" id="374723"/>
    <lineage>
        <taxon>Eukaryota</taxon>
        <taxon>Viridiplantae</taxon>
        <taxon>Streptophyta</taxon>
        <taxon>Embryophyta</taxon>
        <taxon>Tracheophyta</taxon>
        <taxon>Spermatophyta</taxon>
        <taxon>Magnoliopsida</taxon>
        <taxon>eudicotyledons</taxon>
        <taxon>Gunneridae</taxon>
        <taxon>Pentapetalae</taxon>
        <taxon>asterids</taxon>
        <taxon>lamiids</taxon>
        <taxon>Lamiales</taxon>
        <taxon>Orobanchaceae</taxon>
        <taxon>Orobanchaceae incertae sedis</taxon>
        <taxon>Phtheirospermum</taxon>
    </lineage>
</organism>
<feature type="compositionally biased region" description="Basic and acidic residues" evidence="1">
    <location>
        <begin position="191"/>
        <end position="205"/>
    </location>
</feature>
<evidence type="ECO:0000256" key="1">
    <source>
        <dbReference type="SAM" id="MobiDB-lite"/>
    </source>
</evidence>
<feature type="compositionally biased region" description="Basic residues" evidence="1">
    <location>
        <begin position="243"/>
        <end position="258"/>
    </location>
</feature>